<organism evidence="1 2">
    <name type="scientific">Natronobacterium gregoryi</name>
    <dbReference type="NCBI Taxonomy" id="44930"/>
    <lineage>
        <taxon>Archaea</taxon>
        <taxon>Methanobacteriati</taxon>
        <taxon>Methanobacteriota</taxon>
        <taxon>Stenosarchaea group</taxon>
        <taxon>Halobacteria</taxon>
        <taxon>Halobacteriales</taxon>
        <taxon>Natrialbaceae</taxon>
        <taxon>Natronobacterium</taxon>
    </lineage>
</organism>
<sequence>MNPDDDDFSLAEAMGNELAILGNDFVENEYTPGLKTDDYDVGVYVQTVKDVDVGNVHVDNGLLMMVPDDSKPRKLLREYVYTRGATVVSDNIEDIATAVPEEEVFTGSVSASGGWENYYVMLVA</sequence>
<reference evidence="1 2" key="1">
    <citation type="submission" date="2016-10" db="EMBL/GenBank/DDBJ databases">
        <authorList>
            <person name="de Groot N.N."/>
        </authorList>
    </citation>
    <scope>NUCLEOTIDE SEQUENCE [LARGE SCALE GENOMIC DNA]</scope>
    <source>
        <strain evidence="1 2">SP2</strain>
    </source>
</reference>
<dbReference type="Proteomes" id="UP000182829">
    <property type="component" value="Unassembled WGS sequence"/>
</dbReference>
<dbReference type="GeneID" id="14209611"/>
<dbReference type="AlphaFoldDB" id="A0A1I3Q8S0"/>
<evidence type="ECO:0000313" key="1">
    <source>
        <dbReference type="EMBL" id="SFJ30664.1"/>
    </source>
</evidence>
<evidence type="ECO:0000313" key="2">
    <source>
        <dbReference type="Proteomes" id="UP000182829"/>
    </source>
</evidence>
<dbReference type="OrthoDB" id="381386at2157"/>
<dbReference type="EMBL" id="FORO01000021">
    <property type="protein sequence ID" value="SFJ30664.1"/>
    <property type="molecule type" value="Genomic_DNA"/>
</dbReference>
<proteinExistence type="predicted"/>
<protein>
    <submittedName>
        <fullName evidence="1">Uncharacterized protein</fullName>
    </submittedName>
</protein>
<name>A0A1I3Q8S0_9EURY</name>
<dbReference type="RefSeq" id="WP_005576604.1">
    <property type="nucleotide sequence ID" value="NZ_FORO01000021.1"/>
</dbReference>
<gene>
    <name evidence="1" type="ORF">SAMN05443661_12139</name>
</gene>
<accession>A0A1I3Q8S0</accession>